<dbReference type="AlphaFoldDB" id="A0A7T5UH35"/>
<evidence type="ECO:0000313" key="4">
    <source>
        <dbReference type="Proteomes" id="UP000595362"/>
    </source>
</evidence>
<feature type="region of interest" description="Disordered" evidence="1">
    <location>
        <begin position="32"/>
        <end position="94"/>
    </location>
</feature>
<dbReference type="Proteomes" id="UP000595362">
    <property type="component" value="Chromosome"/>
</dbReference>
<evidence type="ECO:0000256" key="2">
    <source>
        <dbReference type="SAM" id="SignalP"/>
    </source>
</evidence>
<feature type="chain" id="PRO_5032350946" evidence="2">
    <location>
        <begin position="23"/>
        <end position="246"/>
    </location>
</feature>
<keyword evidence="2" id="KW-0732">Signal</keyword>
<gene>
    <name evidence="3" type="ORF">HYS17_03705</name>
</gene>
<organism evidence="3 4">
    <name type="scientific">Micavibrio aeruginosavorus</name>
    <dbReference type="NCBI Taxonomy" id="349221"/>
    <lineage>
        <taxon>Bacteria</taxon>
        <taxon>Pseudomonadati</taxon>
        <taxon>Bdellovibrionota</taxon>
        <taxon>Bdellovibrionia</taxon>
        <taxon>Bdellovibrionales</taxon>
        <taxon>Pseudobdellovibrionaceae</taxon>
        <taxon>Micavibrio</taxon>
    </lineage>
</organism>
<reference evidence="3 4" key="1">
    <citation type="submission" date="2020-07" db="EMBL/GenBank/DDBJ databases">
        <title>Huge and variable diversity of episymbiotic CPR bacteria and DPANN archaea in groundwater ecosystems.</title>
        <authorList>
            <person name="He C.Y."/>
            <person name="Keren R."/>
            <person name="Whittaker M."/>
            <person name="Farag I.F."/>
            <person name="Doudna J."/>
            <person name="Cate J.H.D."/>
            <person name="Banfield J.F."/>
        </authorList>
    </citation>
    <scope>NUCLEOTIDE SEQUENCE [LARGE SCALE GENOMIC DNA]</scope>
    <source>
        <strain evidence="3">NC_groundwater_70_Ag_B-0.1um_54_66</strain>
    </source>
</reference>
<feature type="signal peptide" evidence="2">
    <location>
        <begin position="1"/>
        <end position="22"/>
    </location>
</feature>
<proteinExistence type="predicted"/>
<protein>
    <submittedName>
        <fullName evidence="3">Uncharacterized protein</fullName>
    </submittedName>
</protein>
<accession>A0A7T5UH35</accession>
<dbReference type="EMBL" id="CP066681">
    <property type="protein sequence ID" value="QQG36889.1"/>
    <property type="molecule type" value="Genomic_DNA"/>
</dbReference>
<evidence type="ECO:0000313" key="3">
    <source>
        <dbReference type="EMBL" id="QQG36889.1"/>
    </source>
</evidence>
<sequence length="246" mass="26917">MMKFYIPAIMAMMIFSAAPALAQADAPATLGAAPEASAQENSPSQAPVLPDLAPDVLTDEPAEKETGSAPVNDGASTISPSFQPLLKGREPRKHNGKTAEEIFTTLPAAVQDQILQESQKVFTECNHYNLYSQFHDCECLGATYFEERVFVPETTKDVLMGKIAGECTSEPGVAAYAQQKCLSSIGLFFGGKNLDNFCRCYALSYAQHYKDNPVPDFRHLRNISSKADQDCMKKLPLNEIFVEPPE</sequence>
<name>A0A7T5UH35_9BACT</name>
<evidence type="ECO:0000256" key="1">
    <source>
        <dbReference type="SAM" id="MobiDB-lite"/>
    </source>
</evidence>